<dbReference type="RefSeq" id="WP_063223038.1">
    <property type="nucleotide sequence ID" value="NZ_JBAWLH010000001.1"/>
</dbReference>
<sequence>MLFSFVLLSRLIALNGTKGINYTTQFPDGKLAKIKNSTIFPDSWSDTKFLGSIIDIGNSFPLSIRGRDGATFHRESIDGLEIDVIKIGDNVVSG</sequence>
<reference evidence="2 3" key="1">
    <citation type="submission" date="2015-09" db="EMBL/GenBank/DDBJ databases">
        <title>Bacillus cereus food isolates.</title>
        <authorList>
            <person name="Boekhorst J."/>
        </authorList>
    </citation>
    <scope>NUCLEOTIDE SEQUENCE [LARGE SCALE GENOMIC DNA]</scope>
    <source>
        <strain evidence="2 3">B4082</strain>
    </source>
</reference>
<evidence type="ECO:0000313" key="2">
    <source>
        <dbReference type="EMBL" id="KZD34651.1"/>
    </source>
</evidence>
<feature type="domain" description="Bacterial EndoU nuclease" evidence="1">
    <location>
        <begin position="20"/>
        <end position="91"/>
    </location>
</feature>
<dbReference type="Pfam" id="PF14436">
    <property type="entry name" value="EndoU_bacteria"/>
    <property type="match status" value="1"/>
</dbReference>
<dbReference type="AlphaFoldDB" id="A0A161QSU8"/>
<accession>A0A161QSU8</accession>
<name>A0A161QSU8_BACCE</name>
<dbReference type="GO" id="GO:0004519">
    <property type="term" value="F:endonuclease activity"/>
    <property type="evidence" value="ECO:0007669"/>
    <property type="project" value="InterPro"/>
</dbReference>
<organism evidence="2 3">
    <name type="scientific">Bacillus cereus</name>
    <dbReference type="NCBI Taxonomy" id="1396"/>
    <lineage>
        <taxon>Bacteria</taxon>
        <taxon>Bacillati</taxon>
        <taxon>Bacillota</taxon>
        <taxon>Bacilli</taxon>
        <taxon>Bacillales</taxon>
        <taxon>Bacillaceae</taxon>
        <taxon>Bacillus</taxon>
        <taxon>Bacillus cereus group</taxon>
    </lineage>
</organism>
<gene>
    <name evidence="2" type="ORF">B4082_2945</name>
</gene>
<evidence type="ECO:0000313" key="3">
    <source>
        <dbReference type="Proteomes" id="UP000076501"/>
    </source>
</evidence>
<protein>
    <recommendedName>
        <fullName evidence="1">Bacterial EndoU nuclease domain-containing protein</fullName>
    </recommendedName>
</protein>
<dbReference type="InterPro" id="IPR029501">
    <property type="entry name" value="EndoU_bac"/>
</dbReference>
<dbReference type="Proteomes" id="UP000076501">
    <property type="component" value="Unassembled WGS sequence"/>
</dbReference>
<dbReference type="EMBL" id="LJKA01000042">
    <property type="protein sequence ID" value="KZD34651.1"/>
    <property type="molecule type" value="Genomic_DNA"/>
</dbReference>
<evidence type="ECO:0000259" key="1">
    <source>
        <dbReference type="Pfam" id="PF14436"/>
    </source>
</evidence>
<dbReference type="PATRIC" id="fig|1396.539.peg.312"/>
<comment type="caution">
    <text evidence="2">The sequence shown here is derived from an EMBL/GenBank/DDBJ whole genome shotgun (WGS) entry which is preliminary data.</text>
</comment>
<proteinExistence type="predicted"/>